<dbReference type="Proteomes" id="UP000013827">
    <property type="component" value="Unassembled WGS sequence"/>
</dbReference>
<dbReference type="PaxDb" id="2903-EOD12466"/>
<sequence>MALLSLAPSCLGLATPLRAAPPLASSRAAAVSMDYSKEELATALNPVVGYFDPLGLATADFWSQGNEATWGWLRHAEIKHGRVAMFAFVGYIAQYNGLHFGFPLSLPESPSYAAGLTPPEQWDALPLLAKAQIFTFIGFLEFWSELGMETHYMKGGRPGDYPDFPKAGVIPVTPVKVFNLYDPFGFAGKRSEEQKAKGLLAEINNGRAAMIGIMAFLAEQKIPGSVPWGPHLKPYAGEVMAPFMS</sequence>
<dbReference type="OMA" id="GMETHYM"/>
<protein>
    <recommendedName>
        <fullName evidence="9">Light harvesting protein</fullName>
    </recommendedName>
</protein>
<evidence type="ECO:0008006" key="9">
    <source>
        <dbReference type="Google" id="ProtNLM"/>
    </source>
</evidence>
<feature type="binding site" description="axial binding residue" evidence="5">
    <location>
        <position position="82"/>
    </location>
    <ligand>
        <name>chlorophyll b</name>
        <dbReference type="ChEBI" id="CHEBI:61721"/>
        <label>1</label>
    </ligand>
    <ligandPart>
        <name>Mg</name>
        <dbReference type="ChEBI" id="CHEBI:25107"/>
    </ligandPart>
</feature>
<dbReference type="InterPro" id="IPR001344">
    <property type="entry name" value="Chloro_AB-bd_pln"/>
</dbReference>
<evidence type="ECO:0000256" key="4">
    <source>
        <dbReference type="ARBA" id="ARBA00022640"/>
    </source>
</evidence>
<dbReference type="KEGG" id="ehx:EMIHUDRAFT_422150"/>
<dbReference type="GeneID" id="17258616"/>
<dbReference type="Pfam" id="PF00504">
    <property type="entry name" value="Chloroa_b-bind"/>
    <property type="match status" value="1"/>
</dbReference>
<dbReference type="AlphaFoldDB" id="A0A0D3IMI1"/>
<feature type="binding site" evidence="5">
    <location>
        <position position="202"/>
    </location>
    <ligand>
        <name>chlorophyll a</name>
        <dbReference type="ChEBI" id="CHEBI:58416"/>
        <label>1</label>
    </ligand>
</feature>
<dbReference type="HOGENOM" id="CLU_057943_4_0_1"/>
<evidence type="ECO:0000256" key="5">
    <source>
        <dbReference type="PIRSR" id="PIRSR601344-1"/>
    </source>
</evidence>
<feature type="binding site" evidence="5">
    <location>
        <position position="128"/>
    </location>
    <ligand>
        <name>chlorophyll a</name>
        <dbReference type="ChEBI" id="CHEBI:58416"/>
        <label>1</label>
    </ligand>
</feature>
<keyword evidence="2" id="KW-0150">Chloroplast</keyword>
<dbReference type="RefSeq" id="XP_005764895.1">
    <property type="nucleotide sequence ID" value="XM_005764838.1"/>
</dbReference>
<evidence type="ECO:0000256" key="1">
    <source>
        <dbReference type="ARBA" id="ARBA00004229"/>
    </source>
</evidence>
<reference evidence="8" key="1">
    <citation type="journal article" date="2013" name="Nature">
        <title>Pan genome of the phytoplankton Emiliania underpins its global distribution.</title>
        <authorList>
            <person name="Read B.A."/>
            <person name="Kegel J."/>
            <person name="Klute M.J."/>
            <person name="Kuo A."/>
            <person name="Lefebvre S.C."/>
            <person name="Maumus F."/>
            <person name="Mayer C."/>
            <person name="Miller J."/>
            <person name="Monier A."/>
            <person name="Salamov A."/>
            <person name="Young J."/>
            <person name="Aguilar M."/>
            <person name="Claverie J.M."/>
            <person name="Frickenhaus S."/>
            <person name="Gonzalez K."/>
            <person name="Herman E.K."/>
            <person name="Lin Y.C."/>
            <person name="Napier J."/>
            <person name="Ogata H."/>
            <person name="Sarno A.F."/>
            <person name="Shmutz J."/>
            <person name="Schroeder D."/>
            <person name="de Vargas C."/>
            <person name="Verret F."/>
            <person name="von Dassow P."/>
            <person name="Valentin K."/>
            <person name="Van de Peer Y."/>
            <person name="Wheeler G."/>
            <person name="Dacks J.B."/>
            <person name="Delwiche C.F."/>
            <person name="Dyhrman S.T."/>
            <person name="Glockner G."/>
            <person name="John U."/>
            <person name="Richards T."/>
            <person name="Worden A.Z."/>
            <person name="Zhang X."/>
            <person name="Grigoriev I.V."/>
            <person name="Allen A.E."/>
            <person name="Bidle K."/>
            <person name="Borodovsky M."/>
            <person name="Bowler C."/>
            <person name="Brownlee C."/>
            <person name="Cock J.M."/>
            <person name="Elias M."/>
            <person name="Gladyshev V.N."/>
            <person name="Groth M."/>
            <person name="Guda C."/>
            <person name="Hadaegh A."/>
            <person name="Iglesias-Rodriguez M.D."/>
            <person name="Jenkins J."/>
            <person name="Jones B.M."/>
            <person name="Lawson T."/>
            <person name="Leese F."/>
            <person name="Lindquist E."/>
            <person name="Lobanov A."/>
            <person name="Lomsadze A."/>
            <person name="Malik S.B."/>
            <person name="Marsh M.E."/>
            <person name="Mackinder L."/>
            <person name="Mock T."/>
            <person name="Mueller-Roeber B."/>
            <person name="Pagarete A."/>
            <person name="Parker M."/>
            <person name="Probert I."/>
            <person name="Quesneville H."/>
            <person name="Raines C."/>
            <person name="Rensing S.A."/>
            <person name="Riano-Pachon D.M."/>
            <person name="Richier S."/>
            <person name="Rokitta S."/>
            <person name="Shiraiwa Y."/>
            <person name="Soanes D.M."/>
            <person name="van der Giezen M."/>
            <person name="Wahlund T.M."/>
            <person name="Williams B."/>
            <person name="Wilson W."/>
            <person name="Wolfe G."/>
            <person name="Wurch L.L."/>
        </authorList>
    </citation>
    <scope>NUCLEOTIDE SEQUENCE</scope>
</reference>
<dbReference type="InterPro" id="IPR022796">
    <property type="entry name" value="Chloroa_b-bind"/>
</dbReference>
<feature type="binding site" evidence="5">
    <location>
        <position position="207"/>
    </location>
    <ligand>
        <name>chlorophyll a</name>
        <dbReference type="ChEBI" id="CHEBI:58416"/>
        <label>1</label>
    </ligand>
</feature>
<feature type="binding site" evidence="5">
    <location>
        <position position="80"/>
    </location>
    <ligand>
        <name>chlorophyll a</name>
        <dbReference type="ChEBI" id="CHEBI:58416"/>
        <label>1</label>
    </ligand>
</feature>
<organism evidence="7 8">
    <name type="scientific">Emiliania huxleyi (strain CCMP1516)</name>
    <dbReference type="NCBI Taxonomy" id="280463"/>
    <lineage>
        <taxon>Eukaryota</taxon>
        <taxon>Haptista</taxon>
        <taxon>Haptophyta</taxon>
        <taxon>Prymnesiophyceae</taxon>
        <taxon>Isochrysidales</taxon>
        <taxon>Noelaerhabdaceae</taxon>
        <taxon>Emiliania</taxon>
    </lineage>
</organism>
<feature type="signal peptide" evidence="6">
    <location>
        <begin position="1"/>
        <end position="19"/>
    </location>
</feature>
<dbReference type="GO" id="GO:0016020">
    <property type="term" value="C:membrane"/>
    <property type="evidence" value="ECO:0007669"/>
    <property type="project" value="InterPro"/>
</dbReference>
<feature type="binding site" evidence="5">
    <location>
        <position position="77"/>
    </location>
    <ligand>
        <name>chlorophyll a</name>
        <dbReference type="ChEBI" id="CHEBI:58416"/>
        <label>1</label>
    </ligand>
</feature>
<dbReference type="GO" id="GO:0009765">
    <property type="term" value="P:photosynthesis, light harvesting"/>
    <property type="evidence" value="ECO:0007669"/>
    <property type="project" value="InterPro"/>
</dbReference>
<dbReference type="EnsemblProtists" id="EOD12466">
    <property type="protein sequence ID" value="EOD12466"/>
    <property type="gene ID" value="EMIHUDRAFT_422150"/>
</dbReference>
<dbReference type="Gene3D" id="1.10.3460.10">
    <property type="entry name" value="Chlorophyll a/b binding protein domain"/>
    <property type="match status" value="1"/>
</dbReference>
<evidence type="ECO:0000256" key="6">
    <source>
        <dbReference type="SAM" id="SignalP"/>
    </source>
</evidence>
<evidence type="ECO:0000256" key="3">
    <source>
        <dbReference type="ARBA" id="ARBA00022531"/>
    </source>
</evidence>
<dbReference type="PANTHER" id="PTHR21649">
    <property type="entry name" value="CHLOROPHYLL A/B BINDING PROTEIN"/>
    <property type="match status" value="1"/>
</dbReference>
<reference evidence="7" key="2">
    <citation type="submission" date="2024-10" db="UniProtKB">
        <authorList>
            <consortium name="EnsemblProtists"/>
        </authorList>
    </citation>
    <scope>IDENTIFICATION</scope>
</reference>
<dbReference type="GO" id="GO:0016168">
    <property type="term" value="F:chlorophyll binding"/>
    <property type="evidence" value="ECO:0007669"/>
    <property type="project" value="UniProtKB-KW"/>
</dbReference>
<keyword evidence="8" id="KW-1185">Reference proteome</keyword>
<feature type="chain" id="PRO_5044241850" description="Light harvesting protein" evidence="6">
    <location>
        <begin position="20"/>
        <end position="245"/>
    </location>
</feature>
<evidence type="ECO:0000256" key="2">
    <source>
        <dbReference type="ARBA" id="ARBA00022528"/>
    </source>
</evidence>
<dbReference type="SUPFAM" id="SSF103511">
    <property type="entry name" value="Chlorophyll a-b binding protein"/>
    <property type="match status" value="1"/>
</dbReference>
<comment type="subcellular location">
    <subcellularLocation>
        <location evidence="1">Plastid</location>
        <location evidence="1">Chloroplast</location>
    </subcellularLocation>
</comment>
<keyword evidence="3" id="KW-0602">Photosynthesis</keyword>
<evidence type="ECO:0000313" key="7">
    <source>
        <dbReference type="EnsemblProtists" id="EOD12466"/>
    </source>
</evidence>
<proteinExistence type="predicted"/>
<feature type="binding site" evidence="5">
    <location>
        <position position="205"/>
    </location>
    <ligand>
        <name>chlorophyll a</name>
        <dbReference type="ChEBI" id="CHEBI:58416"/>
        <label>1</label>
    </ligand>
</feature>
<keyword evidence="6" id="KW-0732">Signal</keyword>
<evidence type="ECO:0000313" key="8">
    <source>
        <dbReference type="Proteomes" id="UP000013827"/>
    </source>
</evidence>
<keyword evidence="5" id="KW-0157">Chromophore</keyword>
<keyword evidence="4" id="KW-0934">Plastid</keyword>
<accession>A0A0D3IMI1</accession>
<name>A0A0D3IMI1_EMIH1</name>
<dbReference type="GO" id="GO:0009507">
    <property type="term" value="C:chloroplast"/>
    <property type="evidence" value="ECO:0007669"/>
    <property type="project" value="UniProtKB-SubCell"/>
</dbReference>
<keyword evidence="5" id="KW-0148">Chlorophyll</keyword>